<dbReference type="Proteomes" id="UP000887575">
    <property type="component" value="Unassembled WGS sequence"/>
</dbReference>
<organism evidence="2 3">
    <name type="scientific">Mesorhabditis belari</name>
    <dbReference type="NCBI Taxonomy" id="2138241"/>
    <lineage>
        <taxon>Eukaryota</taxon>
        <taxon>Metazoa</taxon>
        <taxon>Ecdysozoa</taxon>
        <taxon>Nematoda</taxon>
        <taxon>Chromadorea</taxon>
        <taxon>Rhabditida</taxon>
        <taxon>Rhabditina</taxon>
        <taxon>Rhabditomorpha</taxon>
        <taxon>Rhabditoidea</taxon>
        <taxon>Rhabditidae</taxon>
        <taxon>Mesorhabditinae</taxon>
        <taxon>Mesorhabditis</taxon>
    </lineage>
</organism>
<sequence>MLLFLFFLCQTSFEEETQTFELSAQNPSYAIHGVRLNEFQKITIIGCENCSFLIDYSQRKCDNEPDTALNDNDRIVCLDPFPFSINGEIPKNDHCFNILPYSSKAENYLFICAFEIRNTKTLIVNFGENETFVEFAVSFRVQEWVDESEKTLVIPTAPDLYNENIMLVNKGITAVLVANPKAYRYRNSPGSMILLEISETCEPYEPDIDCDKNTIFAVFAGSSPGRIKDESLHMIDIKRDNLITTQSTVTTLLNSEKCSFCITYQAYTAEYYNEPLSTGFVLTSYGYPWIFDEISESAQCSQNIIANYRYQTVGDIKALEGGTLSLIAYLQSEDGKECLNNQFQHNYSYTEVPATKFEVQAFCLVAIWCPNENITERSGFVMTLFPSNNTIDPKILPCIDGLITLQKDQPMIILQGLNLYEAKGGYRSICLNTICSQQKCSLIIDVSMYCQYETNSTTPGCSQISPFELNGDFPKLNNCTQRNISGTGTVLQKCQLRIETVELYIRTIIEGFDPSFLRSSIAVRLEEEIDDTYDFQLETLNTVTSQLPFQWAFQFEASIKPTWLSLSLPQGQLKILEKFRSDRSVENSYDFDQYQDHCDGTIFLESRGFGNDFEIPLLPIDDNDISYYYFWRQIYCEDFPVDLTIEILSITNGNVSIQFFDDIERKHLVECLSFDVQANNKTLLYRYSNLRGITISWNITGTLFKSEADMKFSQLHQIKVLHEKKFFLCML</sequence>
<protein>
    <recommendedName>
        <fullName evidence="4">CUB domain-containing protein</fullName>
    </recommendedName>
</protein>
<keyword evidence="2" id="KW-1185">Reference proteome</keyword>
<keyword evidence="1" id="KW-0732">Signal</keyword>
<accession>A0AAF3ERN3</accession>
<evidence type="ECO:0000313" key="2">
    <source>
        <dbReference type="Proteomes" id="UP000887575"/>
    </source>
</evidence>
<name>A0AAF3ERN3_9BILA</name>
<reference evidence="3" key="1">
    <citation type="submission" date="2024-02" db="UniProtKB">
        <authorList>
            <consortium name="WormBaseParasite"/>
        </authorList>
    </citation>
    <scope>IDENTIFICATION</scope>
</reference>
<evidence type="ECO:0000256" key="1">
    <source>
        <dbReference type="SAM" id="SignalP"/>
    </source>
</evidence>
<proteinExistence type="predicted"/>
<feature type="signal peptide" evidence="1">
    <location>
        <begin position="1"/>
        <end position="19"/>
    </location>
</feature>
<dbReference type="WBParaSite" id="MBELARI_LOCUS16671">
    <property type="protein sequence ID" value="MBELARI_LOCUS16671"/>
    <property type="gene ID" value="MBELARI_LOCUS16671"/>
</dbReference>
<feature type="chain" id="PRO_5042078533" description="CUB domain-containing protein" evidence="1">
    <location>
        <begin position="20"/>
        <end position="731"/>
    </location>
</feature>
<evidence type="ECO:0008006" key="4">
    <source>
        <dbReference type="Google" id="ProtNLM"/>
    </source>
</evidence>
<dbReference type="AlphaFoldDB" id="A0AAF3ERN3"/>
<evidence type="ECO:0000313" key="3">
    <source>
        <dbReference type="WBParaSite" id="MBELARI_LOCUS16671"/>
    </source>
</evidence>